<evidence type="ECO:0000313" key="2">
    <source>
        <dbReference type="EMBL" id="CAF3404966.1"/>
    </source>
</evidence>
<dbReference type="EMBL" id="CAJNYV010001118">
    <property type="protein sequence ID" value="CAF3404966.1"/>
    <property type="molecule type" value="Genomic_DNA"/>
</dbReference>
<gene>
    <name evidence="3" type="ORF">GRG538_LOCUS17409</name>
    <name evidence="5" type="ORF">HFQ381_LOCUS6306</name>
    <name evidence="2" type="ORF">KIK155_LOCUS8477</name>
    <name evidence="1" type="ORF">LUA448_LOCUS16459</name>
    <name evidence="7" type="ORF">QYT958_LOCUS32569</name>
    <name evidence="6" type="ORF">TOA249_LOCUS32423</name>
    <name evidence="4" type="ORF">UJA718_LOCUS1871</name>
</gene>
<dbReference type="AlphaFoldDB" id="A0A821X9E1"/>
<evidence type="ECO:0000313" key="5">
    <source>
        <dbReference type="EMBL" id="CAF4182344.1"/>
    </source>
</evidence>
<keyword evidence="9" id="KW-1185">Reference proteome</keyword>
<dbReference type="EMBL" id="CAJNYT010002870">
    <property type="protein sequence ID" value="CAF3497909.1"/>
    <property type="molecule type" value="Genomic_DNA"/>
</dbReference>
<evidence type="ECO:0000313" key="8">
    <source>
        <dbReference type="Proteomes" id="UP000663848"/>
    </source>
</evidence>
<organism evidence="7 8">
    <name type="scientific">Rotaria socialis</name>
    <dbReference type="NCBI Taxonomy" id="392032"/>
    <lineage>
        <taxon>Eukaryota</taxon>
        <taxon>Metazoa</taxon>
        <taxon>Spiralia</taxon>
        <taxon>Gnathifera</taxon>
        <taxon>Rotifera</taxon>
        <taxon>Eurotatoria</taxon>
        <taxon>Bdelloidea</taxon>
        <taxon>Philodinida</taxon>
        <taxon>Philodinidae</taxon>
        <taxon>Rotaria</taxon>
    </lineage>
</organism>
<feature type="non-terminal residue" evidence="7">
    <location>
        <position position="1"/>
    </location>
</feature>
<evidence type="ECO:0000313" key="9">
    <source>
        <dbReference type="Proteomes" id="UP000663873"/>
    </source>
</evidence>
<dbReference type="EMBL" id="CAJOBP010000119">
    <property type="protein sequence ID" value="CAF4125750.1"/>
    <property type="molecule type" value="Genomic_DNA"/>
</dbReference>
<comment type="caution">
    <text evidence="7">The sequence shown here is derived from an EMBL/GenBank/DDBJ whole genome shotgun (WGS) entry which is preliminary data.</text>
</comment>
<dbReference type="EMBL" id="CAJOBR010021404">
    <property type="protein sequence ID" value="CAF4938616.1"/>
    <property type="molecule type" value="Genomic_DNA"/>
</dbReference>
<evidence type="ECO:0000313" key="4">
    <source>
        <dbReference type="EMBL" id="CAF4125750.1"/>
    </source>
</evidence>
<evidence type="ECO:0000313" key="7">
    <source>
        <dbReference type="EMBL" id="CAF4938616.1"/>
    </source>
</evidence>
<evidence type="ECO:0000313" key="3">
    <source>
        <dbReference type="EMBL" id="CAF3497909.1"/>
    </source>
</evidence>
<dbReference type="Proteomes" id="UP000663873">
    <property type="component" value="Unassembled WGS sequence"/>
</dbReference>
<evidence type="ECO:0000313" key="1">
    <source>
        <dbReference type="EMBL" id="CAF3388715.1"/>
    </source>
</evidence>
<evidence type="ECO:0000313" key="6">
    <source>
        <dbReference type="EMBL" id="CAF4925742.1"/>
    </source>
</evidence>
<protein>
    <submittedName>
        <fullName evidence="7">Uncharacterized protein</fullName>
    </submittedName>
</protein>
<dbReference type="EMBL" id="CAJOBS010007941">
    <property type="protein sequence ID" value="CAF4925742.1"/>
    <property type="molecule type" value="Genomic_DNA"/>
</dbReference>
<reference evidence="7" key="1">
    <citation type="submission" date="2021-02" db="EMBL/GenBank/DDBJ databases">
        <authorList>
            <person name="Nowell W R."/>
        </authorList>
    </citation>
    <scope>NUCLEOTIDE SEQUENCE</scope>
</reference>
<name>A0A821X9E1_9BILA</name>
<dbReference type="Proteomes" id="UP000663838">
    <property type="component" value="Unassembled WGS sequence"/>
</dbReference>
<dbReference type="EMBL" id="CAJOBO010000282">
    <property type="protein sequence ID" value="CAF4182344.1"/>
    <property type="molecule type" value="Genomic_DNA"/>
</dbReference>
<dbReference type="Proteomes" id="UP000663872">
    <property type="component" value="Unassembled WGS sequence"/>
</dbReference>
<dbReference type="EMBL" id="CAJNYD010002045">
    <property type="protein sequence ID" value="CAF3388715.1"/>
    <property type="molecule type" value="Genomic_DNA"/>
</dbReference>
<dbReference type="Proteomes" id="UP000663865">
    <property type="component" value="Unassembled WGS sequence"/>
</dbReference>
<dbReference type="Proteomes" id="UP000663848">
    <property type="component" value="Unassembled WGS sequence"/>
</dbReference>
<dbReference type="Proteomes" id="UP000663833">
    <property type="component" value="Unassembled WGS sequence"/>
</dbReference>
<dbReference type="Proteomes" id="UP000663851">
    <property type="component" value="Unassembled WGS sequence"/>
</dbReference>
<accession>A0A821X9E1</accession>
<proteinExistence type="predicted"/>
<sequence>SDIETCVYDEIILLLLHRMLNLEILHLAIRKVSLFDEHPFEHEFFLRIAQSLNIFYLKELDLIHTYRDYHEQFLLDTKTCLPFDVLVSMQYELSKKVTHTSFEEIQYEVVVSK</sequence>